<accession>A0ACC0VDN3</accession>
<name>A0ACC0VDN3_9HYPO</name>
<reference evidence="1" key="1">
    <citation type="submission" date="2022-10" db="EMBL/GenBank/DDBJ databases">
        <title>Complete Genome of Trichothecium roseum strain YXFP-22015, a Plant Pathogen Isolated from Citrus.</title>
        <authorList>
            <person name="Wang Y."/>
            <person name="Zhu L."/>
        </authorList>
    </citation>
    <scope>NUCLEOTIDE SEQUENCE</scope>
    <source>
        <strain evidence="1">YXFP-22015</strain>
    </source>
</reference>
<comment type="caution">
    <text evidence="1">The sequence shown here is derived from an EMBL/GenBank/DDBJ whole genome shotgun (WGS) entry which is preliminary data.</text>
</comment>
<proteinExistence type="predicted"/>
<dbReference type="EMBL" id="CM047940">
    <property type="protein sequence ID" value="KAI9903997.1"/>
    <property type="molecule type" value="Genomic_DNA"/>
</dbReference>
<organism evidence="1 2">
    <name type="scientific">Trichothecium roseum</name>
    <dbReference type="NCBI Taxonomy" id="47278"/>
    <lineage>
        <taxon>Eukaryota</taxon>
        <taxon>Fungi</taxon>
        <taxon>Dikarya</taxon>
        <taxon>Ascomycota</taxon>
        <taxon>Pezizomycotina</taxon>
        <taxon>Sordariomycetes</taxon>
        <taxon>Hypocreomycetidae</taxon>
        <taxon>Hypocreales</taxon>
        <taxon>Hypocreales incertae sedis</taxon>
        <taxon>Trichothecium</taxon>
    </lineage>
</organism>
<protein>
    <submittedName>
        <fullName evidence="1">Uncharacterized protein</fullName>
    </submittedName>
</protein>
<evidence type="ECO:0000313" key="2">
    <source>
        <dbReference type="Proteomes" id="UP001163324"/>
    </source>
</evidence>
<keyword evidence="2" id="KW-1185">Reference proteome</keyword>
<evidence type="ECO:0000313" key="1">
    <source>
        <dbReference type="EMBL" id="KAI9903997.1"/>
    </source>
</evidence>
<gene>
    <name evidence="1" type="ORF">N3K66_000526</name>
</gene>
<dbReference type="Proteomes" id="UP001163324">
    <property type="component" value="Chromosome 1"/>
</dbReference>
<sequence>MKPSVLFKSTLFASWAYAQETVEFPTLPLSQDESFNFELLIPLGATTTGGGDVADLLGAAKNIKAGDMKSHHMTMYALANKTKARASDTRLAYDVSNVQNDWFSAAQYFRRADFYLHGNWDNPLIYSLWEEQIAAFDKATAALPVPPTRVQIPADNFTVEAIWYSAPGFENARRPTLAIANGYDASQEDSYHAYVAPALARGWHCITFEGPGQSTVRRRQSIGFIPDWERVVTPVIDYILVNQTDKVDPDRMVLLGNSMGGYLAARAAAFEPRLSALILNGGVWELFAAFSNQLPRQLLHVFNSGDRAGFDKQVFSLLESANVSTTVKWGFEHGLFSFYTKSPFDLLTMTKKFSLKDVADNIKMPVWIADAQFESFFKGQSEMVRDALGDNATLHLFNGTAGYHCQPAATQERSAYMFAWLNETLRGR</sequence>